<dbReference type="RefSeq" id="WP_183799079.1">
    <property type="nucleotide sequence ID" value="NZ_JACIII010000008.1"/>
</dbReference>
<evidence type="ECO:0000313" key="3">
    <source>
        <dbReference type="Proteomes" id="UP000518681"/>
    </source>
</evidence>
<dbReference type="Proteomes" id="UP000518681">
    <property type="component" value="Unassembled WGS sequence"/>
</dbReference>
<sequence length="182" mass="20385">MSDLEHSRELQEKFELYLLALIFTILGLAIQTAKLGVSHAADILEILGWVSLMVSGMVGLSRLEWVPVALKSWHQLQILRQGRQQLADLADGGVQRVPVEDEPEPVDIQTLLASRDEDIKKAQAFIDRIDRRVHVKYDIHKWTFVFGLVLLVAARAYVPVVGMFGDTAQRATCASATSRPLR</sequence>
<evidence type="ECO:0008006" key="4">
    <source>
        <dbReference type="Google" id="ProtNLM"/>
    </source>
</evidence>
<dbReference type="EMBL" id="JACIIK010000008">
    <property type="protein sequence ID" value="MBB6203733.1"/>
    <property type="molecule type" value="Genomic_DNA"/>
</dbReference>
<keyword evidence="1" id="KW-0812">Transmembrane</keyword>
<keyword evidence="1" id="KW-0472">Membrane</keyword>
<reference evidence="2 3" key="1">
    <citation type="submission" date="2020-08" db="EMBL/GenBank/DDBJ databases">
        <title>Genomic Encyclopedia of Type Strains, Phase IV (KMG-V): Genome sequencing to study the core and pangenomes of soil and plant-associated prokaryotes.</title>
        <authorList>
            <person name="Whitman W."/>
        </authorList>
    </citation>
    <scope>NUCLEOTIDE SEQUENCE [LARGE SCALE GENOMIC DNA]</scope>
    <source>
        <strain evidence="2 3">SEMIA 4013</strain>
    </source>
</reference>
<evidence type="ECO:0000256" key="1">
    <source>
        <dbReference type="SAM" id="Phobius"/>
    </source>
</evidence>
<name>A0AAW3UZZ5_9BURK</name>
<feature type="transmembrane region" description="Helical" evidence="1">
    <location>
        <begin position="16"/>
        <end position="37"/>
    </location>
</feature>
<gene>
    <name evidence="2" type="ORF">GGD69_004620</name>
</gene>
<evidence type="ECO:0000313" key="2">
    <source>
        <dbReference type="EMBL" id="MBB6203733.1"/>
    </source>
</evidence>
<comment type="caution">
    <text evidence="2">The sequence shown here is derived from an EMBL/GenBank/DDBJ whole genome shotgun (WGS) entry which is preliminary data.</text>
</comment>
<proteinExistence type="predicted"/>
<protein>
    <recommendedName>
        <fullName evidence="4">SMODS and SLOG-associating 2TM effector domain-containing protein</fullName>
    </recommendedName>
</protein>
<dbReference type="AlphaFoldDB" id="A0AAW3UZZ5"/>
<feature type="transmembrane region" description="Helical" evidence="1">
    <location>
        <begin position="139"/>
        <end position="158"/>
    </location>
</feature>
<feature type="transmembrane region" description="Helical" evidence="1">
    <location>
        <begin position="43"/>
        <end position="63"/>
    </location>
</feature>
<organism evidence="2 3">
    <name type="scientific">Paraburkholderia fungorum</name>
    <dbReference type="NCBI Taxonomy" id="134537"/>
    <lineage>
        <taxon>Bacteria</taxon>
        <taxon>Pseudomonadati</taxon>
        <taxon>Pseudomonadota</taxon>
        <taxon>Betaproteobacteria</taxon>
        <taxon>Burkholderiales</taxon>
        <taxon>Burkholderiaceae</taxon>
        <taxon>Paraburkholderia</taxon>
    </lineage>
</organism>
<keyword evidence="1" id="KW-1133">Transmembrane helix</keyword>
<accession>A0AAW3UZZ5</accession>